<gene>
    <name evidence="1" type="ORF">Tco_0749058</name>
</gene>
<reference evidence="1" key="1">
    <citation type="journal article" date="2022" name="Int. J. Mol. Sci.">
        <title>Draft Genome of Tanacetum Coccineum: Genomic Comparison of Closely Related Tanacetum-Family Plants.</title>
        <authorList>
            <person name="Yamashiro T."/>
            <person name="Shiraishi A."/>
            <person name="Nakayama K."/>
            <person name="Satake H."/>
        </authorList>
    </citation>
    <scope>NUCLEOTIDE SEQUENCE</scope>
</reference>
<comment type="caution">
    <text evidence="1">The sequence shown here is derived from an EMBL/GenBank/DDBJ whole genome shotgun (WGS) entry which is preliminary data.</text>
</comment>
<evidence type="ECO:0000313" key="2">
    <source>
        <dbReference type="Proteomes" id="UP001151760"/>
    </source>
</evidence>
<keyword evidence="2" id="KW-1185">Reference proteome</keyword>
<sequence length="160" mass="18577">MDQDSVHMVAASKVPMLKPGEYELWRMRMEQYIQMVDYSLWEVNKRMITKSLLQAVEKSLEVLDQTFDRLQKLTSQLEIHGESISQKCKIKSLKKSVTTTAVNSTTIDNLSDAVIYAFFASQPNSPHLDNENLQQINPDDLEEMDLRWQMDIIDPNRIDL</sequence>
<dbReference type="EMBL" id="BQNB010010830">
    <property type="protein sequence ID" value="GJS82517.1"/>
    <property type="molecule type" value="Genomic_DNA"/>
</dbReference>
<dbReference type="Proteomes" id="UP001151760">
    <property type="component" value="Unassembled WGS sequence"/>
</dbReference>
<reference evidence="1" key="2">
    <citation type="submission" date="2022-01" db="EMBL/GenBank/DDBJ databases">
        <authorList>
            <person name="Yamashiro T."/>
            <person name="Shiraishi A."/>
            <person name="Satake H."/>
            <person name="Nakayama K."/>
        </authorList>
    </citation>
    <scope>NUCLEOTIDE SEQUENCE</scope>
</reference>
<organism evidence="1 2">
    <name type="scientific">Tanacetum coccineum</name>
    <dbReference type="NCBI Taxonomy" id="301880"/>
    <lineage>
        <taxon>Eukaryota</taxon>
        <taxon>Viridiplantae</taxon>
        <taxon>Streptophyta</taxon>
        <taxon>Embryophyta</taxon>
        <taxon>Tracheophyta</taxon>
        <taxon>Spermatophyta</taxon>
        <taxon>Magnoliopsida</taxon>
        <taxon>eudicotyledons</taxon>
        <taxon>Gunneridae</taxon>
        <taxon>Pentapetalae</taxon>
        <taxon>asterids</taxon>
        <taxon>campanulids</taxon>
        <taxon>Asterales</taxon>
        <taxon>Asteraceae</taxon>
        <taxon>Asteroideae</taxon>
        <taxon>Anthemideae</taxon>
        <taxon>Anthemidinae</taxon>
        <taxon>Tanacetum</taxon>
    </lineage>
</organism>
<accession>A0ABQ4YY35</accession>
<protein>
    <submittedName>
        <fullName evidence="1">Uncharacterized protein</fullName>
    </submittedName>
</protein>
<name>A0ABQ4YY35_9ASTR</name>
<evidence type="ECO:0000313" key="1">
    <source>
        <dbReference type="EMBL" id="GJS82517.1"/>
    </source>
</evidence>
<proteinExistence type="predicted"/>